<feature type="compositionally biased region" description="Polar residues" evidence="1">
    <location>
        <begin position="306"/>
        <end position="316"/>
    </location>
</feature>
<name>A0A8K0NPI9_9TREE</name>
<feature type="compositionally biased region" description="Low complexity" evidence="1">
    <location>
        <begin position="7"/>
        <end position="26"/>
    </location>
</feature>
<feature type="region of interest" description="Disordered" evidence="1">
    <location>
        <begin position="306"/>
        <end position="352"/>
    </location>
</feature>
<dbReference type="PANTHER" id="PTHR33324:SF2">
    <property type="entry name" value="MYB_SANT-LIKE DNA-BINDING DOMAIN-CONTAINING PROTEIN"/>
    <property type="match status" value="1"/>
</dbReference>
<accession>A0A8K0NPI9</accession>
<dbReference type="OrthoDB" id="2596154at2759"/>
<sequence length="469" mass="51848">MPPPSLPTSSGRPLSSSSTSARPAPGGQKRNSTGFASPITHQPKRLKSGQDRAGTPISAIDPTLMNQTSAPSSIPRNVKPTLKATSSAGGNSKTQWKSLTTDDGSQSAEDIVVEWLMEGENYDRYKHLQKSAKTGCCEQILGRIKEAGISCDKTPSMVESKIRGITEAWREADTEWFSTGNGVTQQDVDEDEAEMTEDEREVNQRKRRDRAAFIAKFEKRFPYYERLAPILGSRNINRPTTLLETGREDSVPVETQLGLNVQPDENSIGALGEPEDDPNYAYIFSAEAENDYETDDETNASNMLSLTKKNQLSPTGSASSKSTSRSTKSASRDPALISQAGKKARKENVPTDDFITPITRMIEASTAMDSKMLEADREYKMRTASLEERRVALAEKEYDDKMAERSAKRRQEELDHESKLRMAEAEQAMKLKAEQARQDRELMAQRLSAFERYCALGLGPAEAKEAAGL</sequence>
<feature type="compositionally biased region" description="Polar residues" evidence="1">
    <location>
        <begin position="83"/>
        <end position="106"/>
    </location>
</feature>
<evidence type="ECO:0000313" key="3">
    <source>
        <dbReference type="Proteomes" id="UP000812966"/>
    </source>
</evidence>
<protein>
    <submittedName>
        <fullName evidence="2">Uncharacterized protein</fullName>
    </submittedName>
</protein>
<evidence type="ECO:0000256" key="1">
    <source>
        <dbReference type="SAM" id="MobiDB-lite"/>
    </source>
</evidence>
<feature type="compositionally biased region" description="Polar residues" evidence="1">
    <location>
        <begin position="64"/>
        <end position="75"/>
    </location>
</feature>
<dbReference type="PANTHER" id="PTHR33324">
    <property type="entry name" value="EXPRESSED PROTEIN"/>
    <property type="match status" value="1"/>
</dbReference>
<dbReference type="EMBL" id="JABELV010000084">
    <property type="protein sequence ID" value="KAG7531708.1"/>
    <property type="molecule type" value="Genomic_DNA"/>
</dbReference>
<dbReference type="Proteomes" id="UP000812966">
    <property type="component" value="Unassembled WGS sequence"/>
</dbReference>
<reference evidence="2" key="1">
    <citation type="submission" date="2020-04" db="EMBL/GenBank/DDBJ databases">
        <title>Analysis of mating type loci in Filobasidium floriforme.</title>
        <authorList>
            <person name="Nowrousian M."/>
        </authorList>
    </citation>
    <scope>NUCLEOTIDE SEQUENCE</scope>
    <source>
        <strain evidence="2">CBS 6242</strain>
    </source>
</reference>
<organism evidence="2 3">
    <name type="scientific">Filobasidium floriforme</name>
    <dbReference type="NCBI Taxonomy" id="5210"/>
    <lineage>
        <taxon>Eukaryota</taxon>
        <taxon>Fungi</taxon>
        <taxon>Dikarya</taxon>
        <taxon>Basidiomycota</taxon>
        <taxon>Agaricomycotina</taxon>
        <taxon>Tremellomycetes</taxon>
        <taxon>Filobasidiales</taxon>
        <taxon>Filobasidiaceae</taxon>
        <taxon>Filobasidium</taxon>
    </lineage>
</organism>
<keyword evidence="3" id="KW-1185">Reference proteome</keyword>
<feature type="region of interest" description="Disordered" evidence="1">
    <location>
        <begin position="1"/>
        <end position="106"/>
    </location>
</feature>
<gene>
    <name evidence="2" type="ORF">FFLO_04150</name>
</gene>
<feature type="compositionally biased region" description="Low complexity" evidence="1">
    <location>
        <begin position="317"/>
        <end position="329"/>
    </location>
</feature>
<dbReference type="AlphaFoldDB" id="A0A8K0NPI9"/>
<evidence type="ECO:0000313" key="2">
    <source>
        <dbReference type="EMBL" id="KAG7531708.1"/>
    </source>
</evidence>
<proteinExistence type="predicted"/>
<comment type="caution">
    <text evidence="2">The sequence shown here is derived from an EMBL/GenBank/DDBJ whole genome shotgun (WGS) entry which is preliminary data.</text>
</comment>